<evidence type="ECO:0000256" key="2">
    <source>
        <dbReference type="ARBA" id="ARBA00008526"/>
    </source>
</evidence>
<dbReference type="GO" id="GO:0005524">
    <property type="term" value="F:ATP binding"/>
    <property type="evidence" value="ECO:0007669"/>
    <property type="project" value="UniProtKB-KW"/>
</dbReference>
<dbReference type="PANTHER" id="PTHR19229:SF36">
    <property type="entry name" value="ATP-BINDING CASSETTE SUB-FAMILY A MEMBER 2"/>
    <property type="match status" value="1"/>
</dbReference>
<dbReference type="GO" id="GO:0016887">
    <property type="term" value="F:ATP hydrolysis activity"/>
    <property type="evidence" value="ECO:0007669"/>
    <property type="project" value="InterPro"/>
</dbReference>
<dbReference type="Pfam" id="PF12698">
    <property type="entry name" value="ABC2_membrane_3"/>
    <property type="match status" value="1"/>
</dbReference>
<protein>
    <recommendedName>
        <fullName evidence="12">ABC transporter domain-containing protein</fullName>
    </recommendedName>
</protein>
<evidence type="ECO:0000256" key="8">
    <source>
        <dbReference type="ARBA" id="ARBA00022989"/>
    </source>
</evidence>
<keyword evidence="9 11" id="KW-0472">Membrane</keyword>
<dbReference type="EMBL" id="BNCP01000028">
    <property type="protein sequence ID" value="GIL83990.1"/>
    <property type="molecule type" value="Genomic_DNA"/>
</dbReference>
<comment type="caution">
    <text evidence="13">The sequence shown here is derived from an EMBL/GenBank/DDBJ whole genome shotgun (WGS) entry which is preliminary data.</text>
</comment>
<dbReference type="GO" id="GO:0140359">
    <property type="term" value="F:ABC-type transporter activity"/>
    <property type="evidence" value="ECO:0007669"/>
    <property type="project" value="InterPro"/>
</dbReference>
<dbReference type="InterPro" id="IPR003593">
    <property type="entry name" value="AAA+_ATPase"/>
</dbReference>
<feature type="region of interest" description="Disordered" evidence="10">
    <location>
        <begin position="581"/>
        <end position="611"/>
    </location>
</feature>
<dbReference type="InterPro" id="IPR026082">
    <property type="entry name" value="ABCA"/>
</dbReference>
<evidence type="ECO:0000256" key="3">
    <source>
        <dbReference type="ARBA" id="ARBA00022448"/>
    </source>
</evidence>
<dbReference type="PROSITE" id="PS00211">
    <property type="entry name" value="ABC_TRANSPORTER_1"/>
    <property type="match status" value="2"/>
</dbReference>
<comment type="subcellular location">
    <subcellularLocation>
        <location evidence="1">Membrane</location>
        <topology evidence="1">Multi-pass membrane protein</topology>
    </subcellularLocation>
</comment>
<comment type="similarity">
    <text evidence="2">Belongs to the ABC transporter superfamily. ABCA family. CPR flippase (TC 3.A.1.211) subfamily.</text>
</comment>
<feature type="region of interest" description="Disordered" evidence="10">
    <location>
        <begin position="911"/>
        <end position="930"/>
    </location>
</feature>
<dbReference type="Proteomes" id="UP000747110">
    <property type="component" value="Unassembled WGS sequence"/>
</dbReference>
<feature type="region of interest" description="Disordered" evidence="10">
    <location>
        <begin position="882"/>
        <end position="901"/>
    </location>
</feature>
<feature type="transmembrane region" description="Helical" evidence="11">
    <location>
        <begin position="720"/>
        <end position="743"/>
    </location>
</feature>
<proteinExistence type="inferred from homology"/>
<dbReference type="InterPro" id="IPR017871">
    <property type="entry name" value="ABC_transporter-like_CS"/>
</dbReference>
<evidence type="ECO:0000256" key="11">
    <source>
        <dbReference type="SAM" id="Phobius"/>
    </source>
</evidence>
<dbReference type="SUPFAM" id="SSF52540">
    <property type="entry name" value="P-loop containing nucleoside triphosphate hydrolases"/>
    <property type="match status" value="2"/>
</dbReference>
<feature type="domain" description="ABC transporter" evidence="12">
    <location>
        <begin position="1019"/>
        <end position="1256"/>
    </location>
</feature>
<dbReference type="InterPro" id="IPR027417">
    <property type="entry name" value="P-loop_NTPase"/>
</dbReference>
<evidence type="ECO:0000313" key="14">
    <source>
        <dbReference type="Proteomes" id="UP000747110"/>
    </source>
</evidence>
<dbReference type="InterPro" id="IPR013525">
    <property type="entry name" value="ABC2_TM"/>
</dbReference>
<feature type="domain" description="ABC transporter" evidence="12">
    <location>
        <begin position="2"/>
        <end position="182"/>
    </location>
</feature>
<feature type="compositionally biased region" description="Polar residues" evidence="10">
    <location>
        <begin position="333"/>
        <end position="344"/>
    </location>
</feature>
<dbReference type="Gene3D" id="3.40.50.300">
    <property type="entry name" value="P-loop containing nucleotide triphosphate hydrolases"/>
    <property type="match status" value="2"/>
</dbReference>
<organism evidence="13 14">
    <name type="scientific">Volvox reticuliferus</name>
    <dbReference type="NCBI Taxonomy" id="1737510"/>
    <lineage>
        <taxon>Eukaryota</taxon>
        <taxon>Viridiplantae</taxon>
        <taxon>Chlorophyta</taxon>
        <taxon>core chlorophytes</taxon>
        <taxon>Chlorophyceae</taxon>
        <taxon>CS clade</taxon>
        <taxon>Chlamydomonadales</taxon>
        <taxon>Volvocaceae</taxon>
        <taxon>Volvox</taxon>
    </lineage>
</organism>
<dbReference type="GO" id="GO:0016020">
    <property type="term" value="C:membrane"/>
    <property type="evidence" value="ECO:0007669"/>
    <property type="project" value="UniProtKB-SubCell"/>
</dbReference>
<dbReference type="CDD" id="cd03263">
    <property type="entry name" value="ABC_subfamily_A"/>
    <property type="match status" value="2"/>
</dbReference>
<evidence type="ECO:0000256" key="6">
    <source>
        <dbReference type="ARBA" id="ARBA00022741"/>
    </source>
</evidence>
<keyword evidence="6" id="KW-0547">Nucleotide-binding</keyword>
<evidence type="ECO:0000256" key="1">
    <source>
        <dbReference type="ARBA" id="ARBA00004141"/>
    </source>
</evidence>
<evidence type="ECO:0000256" key="9">
    <source>
        <dbReference type="ARBA" id="ARBA00023136"/>
    </source>
</evidence>
<dbReference type="OrthoDB" id="509600at2759"/>
<feature type="region of interest" description="Disordered" evidence="10">
    <location>
        <begin position="333"/>
        <end position="372"/>
    </location>
</feature>
<keyword evidence="14" id="KW-1185">Reference proteome</keyword>
<gene>
    <name evidence="13" type="ORF">Vretifemale_12715</name>
</gene>
<evidence type="ECO:0000256" key="7">
    <source>
        <dbReference type="ARBA" id="ARBA00022840"/>
    </source>
</evidence>
<evidence type="ECO:0000313" key="13">
    <source>
        <dbReference type="EMBL" id="GIL83990.1"/>
    </source>
</evidence>
<evidence type="ECO:0000256" key="5">
    <source>
        <dbReference type="ARBA" id="ARBA00022737"/>
    </source>
</evidence>
<dbReference type="PANTHER" id="PTHR19229">
    <property type="entry name" value="ATP-BINDING CASSETTE TRANSPORTER SUBFAMILY A ABCA"/>
    <property type="match status" value="1"/>
</dbReference>
<feature type="transmembrane region" description="Helical" evidence="11">
    <location>
        <begin position="691"/>
        <end position="708"/>
    </location>
</feature>
<feature type="compositionally biased region" description="Low complexity" evidence="10">
    <location>
        <begin position="602"/>
        <end position="611"/>
    </location>
</feature>
<feature type="transmembrane region" description="Helical" evidence="11">
    <location>
        <begin position="636"/>
        <end position="661"/>
    </location>
</feature>
<feature type="transmembrane region" description="Helical" evidence="11">
    <location>
        <begin position="755"/>
        <end position="779"/>
    </location>
</feature>
<keyword evidence="8 11" id="KW-1133">Transmembrane helix</keyword>
<feature type="compositionally biased region" description="Low complexity" evidence="10">
    <location>
        <begin position="345"/>
        <end position="356"/>
    </location>
</feature>
<keyword evidence="3" id="KW-0813">Transport</keyword>
<name>A0A8J4CLF4_9CHLO</name>
<keyword evidence="4 11" id="KW-0812">Transmembrane</keyword>
<evidence type="ECO:0000256" key="4">
    <source>
        <dbReference type="ARBA" id="ARBA00022692"/>
    </source>
</evidence>
<feature type="compositionally biased region" description="Pro residues" evidence="10">
    <location>
        <begin position="357"/>
        <end position="369"/>
    </location>
</feature>
<keyword evidence="5" id="KW-0677">Repeat</keyword>
<dbReference type="PROSITE" id="PS50893">
    <property type="entry name" value="ABC_TRANSPORTER_2"/>
    <property type="match status" value="2"/>
</dbReference>
<dbReference type="Pfam" id="PF00005">
    <property type="entry name" value="ABC_tran"/>
    <property type="match status" value="2"/>
</dbReference>
<reference evidence="13" key="1">
    <citation type="journal article" date="2021" name="Proc. Natl. Acad. Sci. U.S.A.">
        <title>Three genomes in the algal genus Volvox reveal the fate of a haploid sex-determining region after a transition to homothallism.</title>
        <authorList>
            <person name="Yamamoto K."/>
            <person name="Hamaji T."/>
            <person name="Kawai-Toyooka H."/>
            <person name="Matsuzaki R."/>
            <person name="Takahashi F."/>
            <person name="Nishimura Y."/>
            <person name="Kawachi M."/>
            <person name="Noguchi H."/>
            <person name="Minakuchi Y."/>
            <person name="Umen J.G."/>
            <person name="Toyoda A."/>
            <person name="Nozaki H."/>
        </authorList>
    </citation>
    <scope>NUCLEOTIDE SEQUENCE</scope>
    <source>
        <strain evidence="13">NIES-3786</strain>
    </source>
</reference>
<dbReference type="SMART" id="SM00382">
    <property type="entry name" value="AAA"/>
    <property type="match status" value="1"/>
</dbReference>
<dbReference type="GO" id="GO:0005319">
    <property type="term" value="F:lipid transporter activity"/>
    <property type="evidence" value="ECO:0007669"/>
    <property type="project" value="TreeGrafter"/>
</dbReference>
<dbReference type="InterPro" id="IPR003439">
    <property type="entry name" value="ABC_transporter-like_ATP-bd"/>
</dbReference>
<keyword evidence="7" id="KW-0067">ATP-binding</keyword>
<evidence type="ECO:0000259" key="12">
    <source>
        <dbReference type="PROSITE" id="PS50893"/>
    </source>
</evidence>
<evidence type="ECO:0000256" key="10">
    <source>
        <dbReference type="SAM" id="MobiDB-lite"/>
    </source>
</evidence>
<sequence length="1423" mass="150232">MLQPTAGSATVNGFDVATQMDQVRASLGICPQFDILWPDLTVYEHLEMYGAIKGYQWNEIREAAIQAATSVNLESKLQCAAGELSGGQRRKLSVAIAFLGNPALVFLDEPTSGMDPYSRRFTWEVIRQHRSGAAIVLTTHSMEEADLLGDRVVILARGRVAAAGTGMELKAKYGVGYNLTLVIDPRQQQPQPPLLVSNDRDRVTAQQLLQPPTVVAVAASHGVAGPYEDLPPTTASSPEAAVIAIVRQHVPAAELLSAAGAEVVIRLPREAAGAFPALLRDLDGPVGRQQLGVASYGLSLTTLEEVFLSITAAAEQQADTRVNGADVVNGVTSAVNTDGSTSTEPSGAVSASGVAAAPPPPPPPPPAHPQPLHGWRLYGQQLRALLTKRALCARRDRLAVLTQLAVPLALVYLALWISSLKVREHSQPPLELSRRTALFNRPLVWSASLAARNASEGCNISTGGSGGGGSSSCLAALLAGHPARAGAIDSAATALYAGDPRVRSATLEDYLLRHWYGGSGPVYDALHVTGLPPPATVASPMSAAPLSFVLLTNQSAVSALPAALAEALTAAWSYTNDGMPKTPTGAVRRGDNSGGVSAIGRPPSSSSSSSSLSFSVVSWPLPLLATELVAQIEHNAASLMLVLCLVLASSVLSASFVIFVVREQENNSKHLQLVSGAPATAYWAANYGWDLLSYSLSAAGLLALIVWYRLPQFSGPRLGAVAALLWGFGPAGISLTYLLHFLFRDEMCALQRLNTAYFLTGYLGFVTTWICDLIEMFVWPPGALHDWNRAAKWALRTASPHYCFARGMYDVQATYEVASGPHNNPFSWDVFGSPMAHMTIQTLVYGSFAVLYDAGVLTRLYLYGKDTTWIVWRWLRREKPGQLAGREGQSRGSSPPGARRRGWWMDSWWRSGGQQQHADGGSGAGVGRADTASGDAARLLALEEGVPLAAAAAASQEASLRSRNDGRHNPYLYDTHGGHAGYPSYGSDHGILGAELVEDEDVSAEKRAVITGLRNNCQVLLDGVRKSYSQGLFRPAVAAVRGLWVGVPAGECFGLLGVNGAGKTTTFRMVTGEVLPDAGDARVGGFSVRTQLAAARRQLGYCPQFEALPGAMTGREVVAMYARLRGVPEPYVDELASYLLRRLGLEGAANNPCGGYSGGMKRKLGVAVALVGDPRVCALDEPSTGMDPGARRALWTCLQNEVIRAGRTVVLTSHSMEECEALCTRLTILVAGRQRCLGTVQHLKSRFGGGYVLEIKTLPRSSSATSLEAGVVQSPYPSAHPRQLSTAITAAHGGEGGTSDGVASREAPNIQPAAAVPASSGVGAAATDATLAAWLSSVCPGAVLSHVDQNRYTFTIPRVLGGRASPGGPSLDLATLFEAVESSRADLGVVDYCLTQTTLEQLFVSLAGAAAAATRTEEGTPGF</sequence>
<accession>A0A8J4CLF4</accession>
<dbReference type="FunFam" id="3.40.50.300:FF:000335">
    <property type="entry name" value="ATP binding cassette subfamily A member 5"/>
    <property type="match status" value="1"/>
</dbReference>